<keyword evidence="1" id="KW-0812">Transmembrane</keyword>
<evidence type="ECO:0000256" key="1">
    <source>
        <dbReference type="SAM" id="Phobius"/>
    </source>
</evidence>
<keyword evidence="1" id="KW-0472">Membrane</keyword>
<accession>A0AA35GH70</accession>
<feature type="transmembrane region" description="Helical" evidence="1">
    <location>
        <begin position="22"/>
        <end position="41"/>
    </location>
</feature>
<sequence length="56" mass="6119">MAGMTSAAPSSLPLALPWWQRALIWACVLAVLLGVFALYTLPDFMVTLAGYIWACF</sequence>
<dbReference type="Proteomes" id="UP000834458">
    <property type="component" value="Unassembled WGS sequence"/>
</dbReference>
<proteinExistence type="predicted"/>
<dbReference type="EMBL" id="CAHPSC010000052">
    <property type="protein sequence ID" value="CAB5703775.1"/>
    <property type="molecule type" value="Genomic_DNA"/>
</dbReference>
<comment type="caution">
    <text evidence="2">The sequence shown here is derived from an EMBL/GenBank/DDBJ whole genome shotgun (WGS) entry which is preliminary data.</text>
</comment>
<protein>
    <submittedName>
        <fullName evidence="2">Uncharacterized protein</fullName>
    </submittedName>
</protein>
<organism evidence="2 3">
    <name type="scientific">Comamonas aquatica</name>
    <dbReference type="NCBI Taxonomy" id="225991"/>
    <lineage>
        <taxon>Bacteria</taxon>
        <taxon>Pseudomonadati</taxon>
        <taxon>Pseudomonadota</taxon>
        <taxon>Betaproteobacteria</taxon>
        <taxon>Burkholderiales</taxon>
        <taxon>Comamonadaceae</taxon>
        <taxon>Comamonas</taxon>
    </lineage>
</organism>
<evidence type="ECO:0000313" key="2">
    <source>
        <dbReference type="EMBL" id="CAB5703775.1"/>
    </source>
</evidence>
<reference evidence="2" key="1">
    <citation type="submission" date="2020-05" db="EMBL/GenBank/DDBJ databases">
        <authorList>
            <person name="Delgado-Blas J."/>
        </authorList>
    </citation>
    <scope>NUCLEOTIDE SEQUENCE</scope>
    <source>
        <strain evidence="2">BB1454</strain>
    </source>
</reference>
<name>A0AA35GH70_9BURK</name>
<gene>
    <name evidence="2" type="ORF">GHA_02994</name>
</gene>
<keyword evidence="1" id="KW-1133">Transmembrane helix</keyword>
<evidence type="ECO:0000313" key="3">
    <source>
        <dbReference type="Proteomes" id="UP000834458"/>
    </source>
</evidence>
<dbReference type="AlphaFoldDB" id="A0AA35GH70"/>